<dbReference type="InterPro" id="IPR029063">
    <property type="entry name" value="SAM-dependent_MTases_sf"/>
</dbReference>
<dbReference type="EMBL" id="FAOO01000027">
    <property type="protein sequence ID" value="CUU08955.1"/>
    <property type="molecule type" value="Genomic_DNA"/>
</dbReference>
<dbReference type="InterPro" id="IPR051052">
    <property type="entry name" value="Diverse_substrate_MTase"/>
</dbReference>
<proteinExistence type="predicted"/>
<dbReference type="SUPFAM" id="SSF53335">
    <property type="entry name" value="S-adenosyl-L-methionine-dependent methyltransferases"/>
    <property type="match status" value="1"/>
</dbReference>
<evidence type="ECO:0000259" key="3">
    <source>
        <dbReference type="Pfam" id="PF13649"/>
    </source>
</evidence>
<keyword evidence="5" id="KW-1185">Reference proteome</keyword>
<dbReference type="CDD" id="cd02440">
    <property type="entry name" value="AdoMet_MTases"/>
    <property type="match status" value="1"/>
</dbReference>
<dbReference type="Pfam" id="PF13649">
    <property type="entry name" value="Methyltransf_25"/>
    <property type="match status" value="1"/>
</dbReference>
<evidence type="ECO:0000313" key="4">
    <source>
        <dbReference type="EMBL" id="CUU08955.1"/>
    </source>
</evidence>
<dbReference type="AlphaFoldDB" id="A0A0S4NDK3"/>
<dbReference type="GO" id="GO:0008168">
    <property type="term" value="F:methyltransferase activity"/>
    <property type="evidence" value="ECO:0007669"/>
    <property type="project" value="UniProtKB-KW"/>
</dbReference>
<keyword evidence="1 4" id="KW-0489">Methyltransferase</keyword>
<accession>A0A0S4NDK3</accession>
<gene>
    <name evidence="4" type="ORF">JGI1_02218</name>
</gene>
<dbReference type="Gene3D" id="3.40.50.150">
    <property type="entry name" value="Vaccinia Virus protein VP39"/>
    <property type="match status" value="1"/>
</dbReference>
<dbReference type="RefSeq" id="WP_140945918.1">
    <property type="nucleotide sequence ID" value="NZ_FAOO01000027.1"/>
</dbReference>
<dbReference type="Proteomes" id="UP000320623">
    <property type="component" value="Unassembled WGS sequence"/>
</dbReference>
<keyword evidence="2 4" id="KW-0808">Transferase</keyword>
<dbReference type="STRING" id="1643428.GCA_001442855_02169"/>
<dbReference type="InterPro" id="IPR041698">
    <property type="entry name" value="Methyltransf_25"/>
</dbReference>
<organism evidence="4 5">
    <name type="scientific">Candidatus Thermokryptus mobilis</name>
    <dbReference type="NCBI Taxonomy" id="1643428"/>
    <lineage>
        <taxon>Bacteria</taxon>
        <taxon>Pseudomonadati</taxon>
        <taxon>Candidatus Kryptoniota</taxon>
        <taxon>Candidatus Thermokryptus</taxon>
    </lineage>
</organism>
<reference evidence="5" key="1">
    <citation type="submission" date="2015-11" db="EMBL/GenBank/DDBJ databases">
        <authorList>
            <person name="Varghese N."/>
        </authorList>
    </citation>
    <scope>NUCLEOTIDE SEQUENCE [LARGE SCALE GENOMIC DNA]</scope>
</reference>
<name>A0A0S4NDK3_9BACT</name>
<protein>
    <submittedName>
        <fullName evidence="4">Methyltransferase domain-containing protein</fullName>
    </submittedName>
</protein>
<dbReference type="PANTHER" id="PTHR44942">
    <property type="entry name" value="METHYLTRANSF_11 DOMAIN-CONTAINING PROTEIN"/>
    <property type="match status" value="1"/>
</dbReference>
<dbReference type="PANTHER" id="PTHR44942:SF4">
    <property type="entry name" value="METHYLTRANSFERASE TYPE 11 DOMAIN-CONTAINING PROTEIN"/>
    <property type="match status" value="1"/>
</dbReference>
<dbReference type="OrthoDB" id="9810615at2"/>
<evidence type="ECO:0000256" key="1">
    <source>
        <dbReference type="ARBA" id="ARBA00022603"/>
    </source>
</evidence>
<dbReference type="GO" id="GO:0032259">
    <property type="term" value="P:methylation"/>
    <property type="evidence" value="ECO:0007669"/>
    <property type="project" value="UniProtKB-KW"/>
</dbReference>
<feature type="domain" description="Methyltransferase" evidence="3">
    <location>
        <begin position="47"/>
        <end position="141"/>
    </location>
</feature>
<evidence type="ECO:0000256" key="2">
    <source>
        <dbReference type="ARBA" id="ARBA00022679"/>
    </source>
</evidence>
<evidence type="ECO:0000313" key="5">
    <source>
        <dbReference type="Proteomes" id="UP000320623"/>
    </source>
</evidence>
<sequence length="262" mass="31339">MTKIEILKHFAQIASVYRKIRTLDPEPIFAIKDILLKHMKLKKPIKVADIGAGTGRYTEFLIKALSPSKVKAFLVDASFEMLQVAQSYLKEKYDCHFINSFAENLPFKNDTFDVIIVFNAIHHFDFRRFIREARRVLKPRGFLFIYTRTQEQNRNTIWGKFFPGFSDKEQRLFWKDELIGKLKRLRKFEIISYIEFEYPRTSTIDELVEKAFAKHYSTFYLYKDDEHIQAIQVFKENLLKHYQSDLIYYTDENTFVALRKIK</sequence>